<dbReference type="GO" id="GO:0016747">
    <property type="term" value="F:acyltransferase activity, transferring groups other than amino-acyl groups"/>
    <property type="evidence" value="ECO:0007669"/>
    <property type="project" value="InterPro"/>
</dbReference>
<dbReference type="InterPro" id="IPR000182">
    <property type="entry name" value="GNAT_dom"/>
</dbReference>
<evidence type="ECO:0000313" key="3">
    <source>
        <dbReference type="Proteomes" id="UP000008370"/>
    </source>
</evidence>
<dbReference type="RefSeq" id="XP_007401938.1">
    <property type="nucleotide sequence ID" value="XM_007401876.1"/>
</dbReference>
<gene>
    <name evidence="2" type="ORF">PHACADRAFT_106511</name>
</gene>
<dbReference type="GeneID" id="18907403"/>
<dbReference type="Pfam" id="PF00583">
    <property type="entry name" value="Acetyltransf_1"/>
    <property type="match status" value="1"/>
</dbReference>
<keyword evidence="3" id="KW-1185">Reference proteome</keyword>
<evidence type="ECO:0000313" key="2">
    <source>
        <dbReference type="EMBL" id="EKM49888.1"/>
    </source>
</evidence>
<dbReference type="InParanoid" id="K5VFH2"/>
<dbReference type="AlphaFoldDB" id="K5VFH2"/>
<dbReference type="KEGG" id="pco:PHACADRAFT_106511"/>
<reference evidence="2 3" key="1">
    <citation type="journal article" date="2012" name="BMC Genomics">
        <title>Comparative genomics of the white-rot fungi, Phanerochaete carnosa and P. chrysosporium, to elucidate the genetic basis of the distinct wood types they colonize.</title>
        <authorList>
            <person name="Suzuki H."/>
            <person name="MacDonald J."/>
            <person name="Syed K."/>
            <person name="Salamov A."/>
            <person name="Hori C."/>
            <person name="Aerts A."/>
            <person name="Henrissat B."/>
            <person name="Wiebenga A."/>
            <person name="vanKuyk P.A."/>
            <person name="Barry K."/>
            <person name="Lindquist E."/>
            <person name="LaButti K."/>
            <person name="Lapidus A."/>
            <person name="Lucas S."/>
            <person name="Coutinho P."/>
            <person name="Gong Y."/>
            <person name="Samejima M."/>
            <person name="Mahadevan R."/>
            <person name="Abou-Zaid M."/>
            <person name="de Vries R.P."/>
            <person name="Igarashi K."/>
            <person name="Yadav J.S."/>
            <person name="Grigoriev I.V."/>
            <person name="Master E.R."/>
        </authorList>
    </citation>
    <scope>NUCLEOTIDE SEQUENCE [LARGE SCALE GENOMIC DNA]</scope>
    <source>
        <strain evidence="2 3">HHB-10118-sp</strain>
    </source>
</reference>
<organism evidence="2 3">
    <name type="scientific">Phanerochaete carnosa (strain HHB-10118-sp)</name>
    <name type="common">White-rot fungus</name>
    <name type="synonym">Peniophora carnosa</name>
    <dbReference type="NCBI Taxonomy" id="650164"/>
    <lineage>
        <taxon>Eukaryota</taxon>
        <taxon>Fungi</taxon>
        <taxon>Dikarya</taxon>
        <taxon>Basidiomycota</taxon>
        <taxon>Agaricomycotina</taxon>
        <taxon>Agaricomycetes</taxon>
        <taxon>Polyporales</taxon>
        <taxon>Phanerochaetaceae</taxon>
        <taxon>Phanerochaete</taxon>
    </lineage>
</organism>
<feature type="non-terminal residue" evidence="2">
    <location>
        <position position="133"/>
    </location>
</feature>
<accession>K5VFH2</accession>
<evidence type="ECO:0000259" key="1">
    <source>
        <dbReference type="PROSITE" id="PS51186"/>
    </source>
</evidence>
<sequence>IRSVQPEDTVPLRHAVLWPDKPVSYVLLPEDSAGYHLGAFLDEAEPATAVISLFIESLPLSEPILGPRTAPRTARFRKFACHPSHQGRGIGTALLVSTYQAARDLGCAKQGMQRFGDTFFKGPIEYIRMKAEL</sequence>
<dbReference type="CDD" id="cd04301">
    <property type="entry name" value="NAT_SF"/>
    <property type="match status" value="1"/>
</dbReference>
<dbReference type="HOGENOM" id="CLU_056607_4_0_1"/>
<dbReference type="OrthoDB" id="410198at2759"/>
<proteinExistence type="predicted"/>
<dbReference type="Gene3D" id="3.40.630.30">
    <property type="match status" value="1"/>
</dbReference>
<protein>
    <recommendedName>
        <fullName evidence="1">N-acetyltransferase domain-containing protein</fullName>
    </recommendedName>
</protein>
<dbReference type="Proteomes" id="UP000008370">
    <property type="component" value="Unassembled WGS sequence"/>
</dbReference>
<feature type="domain" description="N-acetyltransferase" evidence="1">
    <location>
        <begin position="1"/>
        <end position="133"/>
    </location>
</feature>
<dbReference type="InterPro" id="IPR016181">
    <property type="entry name" value="Acyl_CoA_acyltransferase"/>
</dbReference>
<dbReference type="PROSITE" id="PS51186">
    <property type="entry name" value="GNAT"/>
    <property type="match status" value="1"/>
</dbReference>
<dbReference type="EMBL" id="JH930480">
    <property type="protein sequence ID" value="EKM49888.1"/>
    <property type="molecule type" value="Genomic_DNA"/>
</dbReference>
<name>K5VFH2_PHACS</name>
<dbReference type="SUPFAM" id="SSF55729">
    <property type="entry name" value="Acyl-CoA N-acyltransferases (Nat)"/>
    <property type="match status" value="1"/>
</dbReference>